<dbReference type="Pfam" id="PF00512">
    <property type="entry name" value="HisKA"/>
    <property type="match status" value="1"/>
</dbReference>
<dbReference type="FunFam" id="3.40.50.2300:FF:000138">
    <property type="entry name" value="Two-component system sensor histidine kinase/response regulator"/>
    <property type="match status" value="1"/>
</dbReference>
<proteinExistence type="predicted"/>
<dbReference type="SMART" id="SM00342">
    <property type="entry name" value="HTH_ARAC"/>
    <property type="match status" value="1"/>
</dbReference>
<dbReference type="GO" id="GO:0000155">
    <property type="term" value="F:phosphorelay sensor kinase activity"/>
    <property type="evidence" value="ECO:0007669"/>
    <property type="project" value="InterPro"/>
</dbReference>
<keyword evidence="13" id="KW-0812">Transmembrane</keyword>
<keyword evidence="13" id="KW-0472">Membrane</keyword>
<evidence type="ECO:0000256" key="4">
    <source>
        <dbReference type="ARBA" id="ARBA00022679"/>
    </source>
</evidence>
<dbReference type="SUPFAM" id="SSF55874">
    <property type="entry name" value="ATPase domain of HSP90 chaperone/DNA topoisomerase II/histidine kinase"/>
    <property type="match status" value="1"/>
</dbReference>
<dbReference type="InterPro" id="IPR009057">
    <property type="entry name" value="Homeodomain-like_sf"/>
</dbReference>
<dbReference type="SUPFAM" id="SSF52172">
    <property type="entry name" value="CheY-like"/>
    <property type="match status" value="1"/>
</dbReference>
<evidence type="ECO:0000256" key="13">
    <source>
        <dbReference type="SAM" id="Phobius"/>
    </source>
</evidence>
<dbReference type="Gene3D" id="1.10.287.130">
    <property type="match status" value="1"/>
</dbReference>
<dbReference type="InterPro" id="IPR011110">
    <property type="entry name" value="Reg_prop"/>
</dbReference>
<evidence type="ECO:0000256" key="11">
    <source>
        <dbReference type="ARBA" id="ARBA00023163"/>
    </source>
</evidence>
<dbReference type="SUPFAM" id="SSF63829">
    <property type="entry name" value="Calcium-dependent phosphotriesterase"/>
    <property type="match status" value="1"/>
</dbReference>
<dbReference type="PRINTS" id="PR00344">
    <property type="entry name" value="BCTRLSENSOR"/>
</dbReference>
<dbReference type="Gene3D" id="2.130.10.10">
    <property type="entry name" value="YVTN repeat-like/Quinoprotein amine dehydrogenase"/>
    <property type="match status" value="2"/>
</dbReference>
<evidence type="ECO:0000256" key="14">
    <source>
        <dbReference type="SAM" id="SignalP"/>
    </source>
</evidence>
<comment type="catalytic activity">
    <reaction evidence="1">
        <text>ATP + protein L-histidine = ADP + protein N-phospho-L-histidine.</text>
        <dbReference type="EC" id="2.7.13.3"/>
    </reaction>
</comment>
<protein>
    <recommendedName>
        <fullName evidence="2">histidine kinase</fullName>
        <ecNumber evidence="2">2.7.13.3</ecNumber>
    </recommendedName>
</protein>
<dbReference type="InterPro" id="IPR011006">
    <property type="entry name" value="CheY-like_superfamily"/>
</dbReference>
<dbReference type="InterPro" id="IPR018060">
    <property type="entry name" value="HTH_AraC"/>
</dbReference>
<feature type="chain" id="PRO_5042185321" description="histidine kinase" evidence="14">
    <location>
        <begin position="22"/>
        <end position="1363"/>
    </location>
</feature>
<dbReference type="FunFam" id="3.30.565.10:FF:000037">
    <property type="entry name" value="Hybrid sensor histidine kinase/response regulator"/>
    <property type="match status" value="1"/>
</dbReference>
<keyword evidence="9" id="KW-0805">Transcription regulation</keyword>
<feature type="domain" description="Histidine kinase" evidence="16">
    <location>
        <begin position="862"/>
        <end position="1080"/>
    </location>
</feature>
<dbReference type="InterPro" id="IPR013783">
    <property type="entry name" value="Ig-like_fold"/>
</dbReference>
<dbReference type="Pfam" id="PF00072">
    <property type="entry name" value="Response_reg"/>
    <property type="match status" value="1"/>
</dbReference>
<dbReference type="SMART" id="SM00387">
    <property type="entry name" value="HATPase_c"/>
    <property type="match status" value="1"/>
</dbReference>
<evidence type="ECO:0000259" key="17">
    <source>
        <dbReference type="PROSITE" id="PS50110"/>
    </source>
</evidence>
<accession>A0AAE3M3V1</accession>
<feature type="domain" description="HTH araC/xylS-type" evidence="15">
    <location>
        <begin position="1260"/>
        <end position="1359"/>
    </location>
</feature>
<organism evidence="18 19">
    <name type="scientific">Plebeiibacterium sediminum</name>
    <dbReference type="NCBI Taxonomy" id="2992112"/>
    <lineage>
        <taxon>Bacteria</taxon>
        <taxon>Pseudomonadati</taxon>
        <taxon>Bacteroidota</taxon>
        <taxon>Bacteroidia</taxon>
        <taxon>Marinilabiliales</taxon>
        <taxon>Marinilabiliaceae</taxon>
        <taxon>Plebeiibacterium</taxon>
    </lineage>
</organism>
<evidence type="ECO:0000256" key="10">
    <source>
        <dbReference type="ARBA" id="ARBA00023125"/>
    </source>
</evidence>
<dbReference type="PANTHER" id="PTHR43547:SF2">
    <property type="entry name" value="HYBRID SIGNAL TRANSDUCTION HISTIDINE KINASE C"/>
    <property type="match status" value="1"/>
</dbReference>
<dbReference type="Gene3D" id="3.30.565.10">
    <property type="entry name" value="Histidine kinase-like ATPase, C-terminal domain"/>
    <property type="match status" value="1"/>
</dbReference>
<dbReference type="EC" id="2.7.13.3" evidence="2"/>
<keyword evidence="19" id="KW-1185">Reference proteome</keyword>
<dbReference type="FunFam" id="1.10.10.60:FF:000284">
    <property type="entry name" value="Two-component system sensor histidine kinase/response regulator"/>
    <property type="match status" value="1"/>
</dbReference>
<evidence type="ECO:0000256" key="12">
    <source>
        <dbReference type="PROSITE-ProRule" id="PRU00169"/>
    </source>
</evidence>
<feature type="modified residue" description="4-aspartylphosphate" evidence="12">
    <location>
        <position position="1161"/>
    </location>
</feature>
<dbReference type="SUPFAM" id="SSF47384">
    <property type="entry name" value="Homodimeric domain of signal transducing histidine kinase"/>
    <property type="match status" value="1"/>
</dbReference>
<evidence type="ECO:0000256" key="2">
    <source>
        <dbReference type="ARBA" id="ARBA00012438"/>
    </source>
</evidence>
<dbReference type="InterPro" id="IPR036097">
    <property type="entry name" value="HisK_dim/P_sf"/>
</dbReference>
<dbReference type="InterPro" id="IPR003661">
    <property type="entry name" value="HisK_dim/P_dom"/>
</dbReference>
<dbReference type="Pfam" id="PF02518">
    <property type="entry name" value="HATPase_c"/>
    <property type="match status" value="1"/>
</dbReference>
<feature type="transmembrane region" description="Helical" evidence="13">
    <location>
        <begin position="809"/>
        <end position="827"/>
    </location>
</feature>
<dbReference type="Pfam" id="PF12833">
    <property type="entry name" value="HTH_18"/>
    <property type="match status" value="1"/>
</dbReference>
<dbReference type="GO" id="GO:0003700">
    <property type="term" value="F:DNA-binding transcription factor activity"/>
    <property type="evidence" value="ECO:0007669"/>
    <property type="project" value="InterPro"/>
</dbReference>
<evidence type="ECO:0000259" key="16">
    <source>
        <dbReference type="PROSITE" id="PS50109"/>
    </source>
</evidence>
<reference evidence="18" key="1">
    <citation type="submission" date="2022-10" db="EMBL/GenBank/DDBJ databases">
        <authorList>
            <person name="Yu W.X."/>
        </authorList>
    </citation>
    <scope>NUCLEOTIDE SEQUENCE</scope>
    <source>
        <strain evidence="18">AAT</strain>
    </source>
</reference>
<evidence type="ECO:0000256" key="1">
    <source>
        <dbReference type="ARBA" id="ARBA00000085"/>
    </source>
</evidence>
<keyword evidence="14" id="KW-0732">Signal</keyword>
<dbReference type="PROSITE" id="PS50109">
    <property type="entry name" value="HIS_KIN"/>
    <property type="match status" value="1"/>
</dbReference>
<dbReference type="GO" id="GO:0005524">
    <property type="term" value="F:ATP binding"/>
    <property type="evidence" value="ECO:0007669"/>
    <property type="project" value="UniProtKB-KW"/>
</dbReference>
<sequence>MSKLRFLIIILFSISSFQLQANTQYSFLKLDNLDGLVNNQVTCFLKDSRGFVWIGTTAGLSRFDGTEFVNYKHSIGDTSSIVDNYIENIQEDINGNLWIETRDSYVVYLFDQEHFITNIDQVLGIPGISPEIELVYVDEQKNLWIKRYSHQYAELYNYEKKALEFPWPMDKQSKHSIVDFVQAGSAFYYLFSNGEIQSFNKDTYQLLNTDDYLKGKLGVDSLSTRIFVDNENDIWFYANYNGVQHYRNRTNTWEHYDTQTSNIKLCSNIVTKIIQDEKGKIWIGTDHGGINILNKYSGEIKLLEEQPDNEKSLSQNSITDLYLDDKGIVWVGTYKKGICYYHESIYKFPHYQHLVSDPSSLPYNDVNCFVEDKKGNLWIGTNGGGLIYFDRKKNKYKVYTHQTNNRNSLCNNVIVSLFLDDEDILWIGTFTGGLDRFDGDNFKHYVHNEANKFSLPNNNIWSIVQGEPNQLVIGTLGGGVVEFNTRKEIFKPLENNGTVEAQSPFVLQIYKLKNGNFFMATANGVSFYDVKEKRYKHHPVKNLKQALPITIKSINSVLEDSRGLLWIASREGLTVLNPNTDFIKNFTAQDGLPEDIMKCLLEDEYQSIWVSKSNGLSQVIVSQSLPGEEYSFSIYDYTKDDGLQGKEFNTQSAYKTSNNELIFGGANGFNMFQPKNIKYNRELPKVVFTKLQVFNETVKPNLKINNKVLLNKSLTSTDTIQLKHSMNVFTVGFSALDFFIPNKMKFKFKLEGFDNDWREAGELREVTYTNLNAGSYTLKVKAANNDGLWNHDYAELHVIVLPPFYATPWAYSLYILIILLILAYLRYSMLRKERLKFTIEQERIQAKRNHEMDEMKLRFLTNVSHEFRTPLTLILTPLDRLLKKDNSDTDKRLLETIDRNAKHLLGLVNQLLDFRKLELHGLRYNPSYGDVVHFLQELNNHFKDEFAKKNITYSFEKNTEHFMFNFDKEKLQKVMMNLLSNALKFTPEKGKVVLQLDIKQDEGIVEVSVKDSGVGIEESELDNIFVRFYQSENNKKLGLSGSGIGLNLAKEMVQLHNGTIRVESKKGEGATFIVSLPLDQSVIESSAVEQDEVQEEVAEQQVEVVEKRKEKPVILLVEDNVDFRTFMHEALEDRFTIYEAQDGKIGLEMVHKVDPELIISDVMMPNMDGLELCKSLREDIRTSHIPIILLTARTADEDKIKGLEIGADDYITKPFNMDLLLLRIDKLLEKRSKFQKKFQKTVDISPSDIQITSMDEKLIKKAVALVEKNIAESKFSVEDLSRELGMSRVYLYKKLLAITGKSPVEFMRIIRLKRGAQLLEKSQMNVAEVAYEVGFNSPRYFSKYFKEEYGMLPTAYVKKNKKE</sequence>
<evidence type="ECO:0000256" key="8">
    <source>
        <dbReference type="ARBA" id="ARBA00023012"/>
    </source>
</evidence>
<dbReference type="SUPFAM" id="SSF46689">
    <property type="entry name" value="Homeodomain-like"/>
    <property type="match status" value="1"/>
</dbReference>
<dbReference type="Pfam" id="PF07494">
    <property type="entry name" value="Reg_prop"/>
    <property type="match status" value="5"/>
</dbReference>
<evidence type="ECO:0000256" key="5">
    <source>
        <dbReference type="ARBA" id="ARBA00022741"/>
    </source>
</evidence>
<dbReference type="RefSeq" id="WP_301190154.1">
    <property type="nucleotide sequence ID" value="NZ_JAPDPJ010000016.1"/>
</dbReference>
<dbReference type="InterPro" id="IPR018062">
    <property type="entry name" value="HTH_AraC-typ_CS"/>
</dbReference>
<dbReference type="SMART" id="SM00448">
    <property type="entry name" value="REC"/>
    <property type="match status" value="1"/>
</dbReference>
<keyword evidence="4" id="KW-0808">Transferase</keyword>
<dbReference type="InterPro" id="IPR036890">
    <property type="entry name" value="HATPase_C_sf"/>
</dbReference>
<dbReference type="PROSITE" id="PS50110">
    <property type="entry name" value="RESPONSE_REGULATORY"/>
    <property type="match status" value="1"/>
</dbReference>
<dbReference type="PANTHER" id="PTHR43547">
    <property type="entry name" value="TWO-COMPONENT HISTIDINE KINASE"/>
    <property type="match status" value="1"/>
</dbReference>
<keyword evidence="11" id="KW-0804">Transcription</keyword>
<dbReference type="CDD" id="cd00082">
    <property type="entry name" value="HisKA"/>
    <property type="match status" value="1"/>
</dbReference>
<dbReference type="Gene3D" id="3.40.50.2300">
    <property type="match status" value="1"/>
</dbReference>
<keyword evidence="5" id="KW-0547">Nucleotide-binding</keyword>
<dbReference type="FunFam" id="1.10.287.130:FF:000045">
    <property type="entry name" value="Two-component system sensor histidine kinase/response regulator"/>
    <property type="match status" value="1"/>
</dbReference>
<dbReference type="Proteomes" id="UP001209229">
    <property type="component" value="Unassembled WGS sequence"/>
</dbReference>
<keyword evidence="10" id="KW-0238">DNA-binding</keyword>
<evidence type="ECO:0000256" key="3">
    <source>
        <dbReference type="ARBA" id="ARBA00022553"/>
    </source>
</evidence>
<name>A0AAE3M3V1_9BACT</name>
<dbReference type="Gene3D" id="1.10.10.60">
    <property type="entry name" value="Homeodomain-like"/>
    <property type="match status" value="1"/>
</dbReference>
<dbReference type="InterPro" id="IPR005467">
    <property type="entry name" value="His_kinase_dom"/>
</dbReference>
<dbReference type="CDD" id="cd17574">
    <property type="entry name" value="REC_OmpR"/>
    <property type="match status" value="1"/>
</dbReference>
<dbReference type="PROSITE" id="PS01124">
    <property type="entry name" value="HTH_ARAC_FAMILY_2"/>
    <property type="match status" value="1"/>
</dbReference>
<keyword evidence="7" id="KW-0067">ATP-binding</keyword>
<evidence type="ECO:0000259" key="15">
    <source>
        <dbReference type="PROSITE" id="PS01124"/>
    </source>
</evidence>
<evidence type="ECO:0000313" key="19">
    <source>
        <dbReference type="Proteomes" id="UP001209229"/>
    </source>
</evidence>
<keyword evidence="8" id="KW-0902">Two-component regulatory system</keyword>
<evidence type="ECO:0000256" key="7">
    <source>
        <dbReference type="ARBA" id="ARBA00022840"/>
    </source>
</evidence>
<dbReference type="Pfam" id="PF07495">
    <property type="entry name" value="Y_Y_Y"/>
    <property type="match status" value="1"/>
</dbReference>
<dbReference type="InterPro" id="IPR003594">
    <property type="entry name" value="HATPase_dom"/>
</dbReference>
<keyword evidence="13" id="KW-1133">Transmembrane helix</keyword>
<dbReference type="GO" id="GO:0043565">
    <property type="term" value="F:sequence-specific DNA binding"/>
    <property type="evidence" value="ECO:0007669"/>
    <property type="project" value="InterPro"/>
</dbReference>
<keyword evidence="6" id="KW-0418">Kinase</keyword>
<gene>
    <name evidence="18" type="ORF">OM075_08930</name>
</gene>
<dbReference type="InterPro" id="IPR011123">
    <property type="entry name" value="Y_Y_Y"/>
</dbReference>
<dbReference type="FunFam" id="2.60.40.10:FF:000791">
    <property type="entry name" value="Two-component system sensor histidine kinase/response regulator"/>
    <property type="match status" value="1"/>
</dbReference>
<feature type="signal peptide" evidence="14">
    <location>
        <begin position="1"/>
        <end position="21"/>
    </location>
</feature>
<keyword evidence="3 12" id="KW-0597">Phosphoprotein</keyword>
<dbReference type="EMBL" id="JAPDPJ010000016">
    <property type="protein sequence ID" value="MCW3786589.1"/>
    <property type="molecule type" value="Genomic_DNA"/>
</dbReference>
<dbReference type="InterPro" id="IPR001789">
    <property type="entry name" value="Sig_transdc_resp-reg_receiver"/>
</dbReference>
<evidence type="ECO:0000256" key="9">
    <source>
        <dbReference type="ARBA" id="ARBA00023015"/>
    </source>
</evidence>
<evidence type="ECO:0000313" key="18">
    <source>
        <dbReference type="EMBL" id="MCW3786589.1"/>
    </source>
</evidence>
<dbReference type="Gene3D" id="2.60.40.10">
    <property type="entry name" value="Immunoglobulins"/>
    <property type="match status" value="1"/>
</dbReference>
<dbReference type="SMART" id="SM00388">
    <property type="entry name" value="HisKA"/>
    <property type="match status" value="1"/>
</dbReference>
<evidence type="ECO:0000256" key="6">
    <source>
        <dbReference type="ARBA" id="ARBA00022777"/>
    </source>
</evidence>
<dbReference type="PROSITE" id="PS00041">
    <property type="entry name" value="HTH_ARAC_FAMILY_1"/>
    <property type="match status" value="1"/>
</dbReference>
<dbReference type="InterPro" id="IPR004358">
    <property type="entry name" value="Sig_transdc_His_kin-like_C"/>
</dbReference>
<comment type="caution">
    <text evidence="18">The sequence shown here is derived from an EMBL/GenBank/DDBJ whole genome shotgun (WGS) entry which is preliminary data.</text>
</comment>
<feature type="domain" description="Response regulatory" evidence="17">
    <location>
        <begin position="1113"/>
        <end position="1228"/>
    </location>
</feature>
<dbReference type="InterPro" id="IPR015943">
    <property type="entry name" value="WD40/YVTN_repeat-like_dom_sf"/>
</dbReference>